<name>A0A7R9QJ39_9ACAR</name>
<dbReference type="GO" id="GO:0003713">
    <property type="term" value="F:transcription coactivator activity"/>
    <property type="evidence" value="ECO:0007669"/>
    <property type="project" value="TreeGrafter"/>
</dbReference>
<feature type="compositionally biased region" description="Polar residues" evidence="8">
    <location>
        <begin position="149"/>
        <end position="164"/>
    </location>
</feature>
<evidence type="ECO:0000256" key="8">
    <source>
        <dbReference type="SAM" id="MobiDB-lite"/>
    </source>
</evidence>
<evidence type="ECO:0000256" key="3">
    <source>
        <dbReference type="ARBA" id="ARBA00022737"/>
    </source>
</evidence>
<dbReference type="InterPro" id="IPR007726">
    <property type="entry name" value="SS18_N"/>
</dbReference>
<evidence type="ECO:0000256" key="6">
    <source>
        <dbReference type="ARBA" id="ARBA00023163"/>
    </source>
</evidence>
<feature type="compositionally biased region" description="Low complexity" evidence="8">
    <location>
        <begin position="91"/>
        <end position="107"/>
    </location>
</feature>
<dbReference type="OrthoDB" id="10265171at2759"/>
<gene>
    <name evidence="10" type="ORF">OSB1V03_LOCUS21128</name>
</gene>
<keyword evidence="11" id="KW-1185">Reference proteome</keyword>
<evidence type="ECO:0000313" key="10">
    <source>
        <dbReference type="EMBL" id="CAD7646756.1"/>
    </source>
</evidence>
<dbReference type="AlphaFoldDB" id="A0A7R9QJ39"/>
<feature type="compositionally biased region" description="Low complexity" evidence="8">
    <location>
        <begin position="135"/>
        <end position="148"/>
    </location>
</feature>
<feature type="non-terminal residue" evidence="10">
    <location>
        <position position="164"/>
    </location>
</feature>
<accession>A0A7R9QJ39</accession>
<evidence type="ECO:0000259" key="9">
    <source>
        <dbReference type="Pfam" id="PF05030"/>
    </source>
</evidence>
<dbReference type="Proteomes" id="UP000759131">
    <property type="component" value="Unassembled WGS sequence"/>
</dbReference>
<keyword evidence="7" id="KW-0539">Nucleus</keyword>
<dbReference type="Pfam" id="PF05030">
    <property type="entry name" value="SSXT"/>
    <property type="match status" value="1"/>
</dbReference>
<comment type="subcellular location">
    <subcellularLocation>
        <location evidence="1">Nucleus</location>
    </subcellularLocation>
</comment>
<keyword evidence="3" id="KW-0677">Repeat</keyword>
<reference evidence="10" key="1">
    <citation type="submission" date="2020-11" db="EMBL/GenBank/DDBJ databases">
        <authorList>
            <person name="Tran Van P."/>
        </authorList>
    </citation>
    <scope>NUCLEOTIDE SEQUENCE</scope>
</reference>
<dbReference type="GO" id="GO:0045944">
    <property type="term" value="P:positive regulation of transcription by RNA polymerase II"/>
    <property type="evidence" value="ECO:0007669"/>
    <property type="project" value="TreeGrafter"/>
</dbReference>
<feature type="domain" description="SS18 N-terminal" evidence="9">
    <location>
        <begin position="12"/>
        <end position="72"/>
    </location>
</feature>
<keyword evidence="5" id="KW-0010">Activator</keyword>
<keyword evidence="4" id="KW-0805">Transcription regulation</keyword>
<protein>
    <recommendedName>
        <fullName evidence="9">SS18 N-terminal domain-containing protein</fullName>
    </recommendedName>
</protein>
<proteinExistence type="inferred from homology"/>
<evidence type="ECO:0000256" key="4">
    <source>
        <dbReference type="ARBA" id="ARBA00023015"/>
    </source>
</evidence>
<dbReference type="PANTHER" id="PTHR23107:SF0">
    <property type="entry name" value="IP09280P"/>
    <property type="match status" value="1"/>
</dbReference>
<evidence type="ECO:0000313" key="11">
    <source>
        <dbReference type="Proteomes" id="UP000759131"/>
    </source>
</evidence>
<feature type="compositionally biased region" description="Polar residues" evidence="8">
    <location>
        <begin position="80"/>
        <end position="90"/>
    </location>
</feature>
<dbReference type="GO" id="GO:0005654">
    <property type="term" value="C:nucleoplasm"/>
    <property type="evidence" value="ECO:0007669"/>
    <property type="project" value="UniProtKB-ARBA"/>
</dbReference>
<organism evidence="10">
    <name type="scientific">Medioppia subpectinata</name>
    <dbReference type="NCBI Taxonomy" id="1979941"/>
    <lineage>
        <taxon>Eukaryota</taxon>
        <taxon>Metazoa</taxon>
        <taxon>Ecdysozoa</taxon>
        <taxon>Arthropoda</taxon>
        <taxon>Chelicerata</taxon>
        <taxon>Arachnida</taxon>
        <taxon>Acari</taxon>
        <taxon>Acariformes</taxon>
        <taxon>Sarcoptiformes</taxon>
        <taxon>Oribatida</taxon>
        <taxon>Brachypylina</taxon>
        <taxon>Oppioidea</taxon>
        <taxon>Oppiidae</taxon>
        <taxon>Medioppia</taxon>
    </lineage>
</organism>
<evidence type="ECO:0000256" key="5">
    <source>
        <dbReference type="ARBA" id="ARBA00023159"/>
    </source>
</evidence>
<comment type="similarity">
    <text evidence="2">Belongs to the SS18 family.</text>
</comment>
<evidence type="ECO:0000256" key="1">
    <source>
        <dbReference type="ARBA" id="ARBA00004123"/>
    </source>
</evidence>
<feature type="compositionally biased region" description="Low complexity" evidence="8">
    <location>
        <begin position="116"/>
        <end position="128"/>
    </location>
</feature>
<evidence type="ECO:0000256" key="2">
    <source>
        <dbReference type="ARBA" id="ARBA00007945"/>
    </source>
</evidence>
<dbReference type="EMBL" id="OC892396">
    <property type="protein sequence ID" value="CAD7646756.1"/>
    <property type="molecule type" value="Genomic_DNA"/>
</dbReference>
<dbReference type="PANTHER" id="PTHR23107">
    <property type="entry name" value="SYNOVIAL SARCOMA ASSOCIATED SS18 PROTEIN"/>
    <property type="match status" value="1"/>
</dbReference>
<sequence length="164" mass="18038">MSVAFIPQQKSRQNLNPQQIQKMLDENTHLIQCIVDYQNKGKGQECLQYQQQLHRNLVYLASIAETNPNISALLPPPQGFTPTTNAMNNRPPSQSQTQPMSQTQPNPSAQPPPPLQSQSGGQPPQQSPAGHPMPQNASQQQHQQLGQQTPYSRSMPSSQSIPAG</sequence>
<evidence type="ECO:0000256" key="7">
    <source>
        <dbReference type="ARBA" id="ARBA00023242"/>
    </source>
</evidence>
<keyword evidence="6" id="KW-0804">Transcription</keyword>
<dbReference type="EMBL" id="CAJPIZ010037821">
    <property type="protein sequence ID" value="CAG2121182.1"/>
    <property type="molecule type" value="Genomic_DNA"/>
</dbReference>
<feature type="region of interest" description="Disordered" evidence="8">
    <location>
        <begin position="69"/>
        <end position="164"/>
    </location>
</feature>